<dbReference type="InterPro" id="IPR019833">
    <property type="entry name" value="Mn/Fe_SOD_BS"/>
</dbReference>
<dbReference type="Proteomes" id="UP000324781">
    <property type="component" value="Unassembled WGS sequence"/>
</dbReference>
<evidence type="ECO:0000259" key="8">
    <source>
        <dbReference type="Pfam" id="PF02777"/>
    </source>
</evidence>
<evidence type="ECO:0000259" key="7">
    <source>
        <dbReference type="Pfam" id="PF00081"/>
    </source>
</evidence>
<comment type="similarity">
    <text evidence="1 6">Belongs to the iron/manganese superoxide dismutase family.</text>
</comment>
<comment type="catalytic activity">
    <reaction evidence="6">
        <text>2 superoxide + 2 H(+) = H2O2 + O2</text>
        <dbReference type="Rhea" id="RHEA:20696"/>
        <dbReference type="ChEBI" id="CHEBI:15378"/>
        <dbReference type="ChEBI" id="CHEBI:15379"/>
        <dbReference type="ChEBI" id="CHEBI:16240"/>
        <dbReference type="ChEBI" id="CHEBI:18421"/>
        <dbReference type="EC" id="1.15.1.1"/>
    </reaction>
</comment>
<dbReference type="EC" id="1.15.1.1" evidence="2 6"/>
<sequence>MTETVIMPGQHTLPPLPYPYDALEPVISEEALRIHHDRHHKAYVDGLNRAELALVEARGSNDYAYVKYWENQLAFNGSGHILHSIFWTNMAPLGARGQPGIATATQIKLYFGDFSNFKAQFIEAAEKVEASGWAILVWHPAWRRLELLQCEKHQNLTQWSGIPILVCDVWEHAYYLDYQNRRREYLEKWWSLINWDDVERRLLLAFRGMVLLQE</sequence>
<comment type="function">
    <text evidence="6">Destroys radicals which are normally produced within the cells and which are toxic to biological systems.</text>
</comment>
<feature type="binding site" evidence="5">
    <location>
        <position position="35"/>
    </location>
    <ligand>
        <name>Mn(2+)</name>
        <dbReference type="ChEBI" id="CHEBI:29035"/>
    </ligand>
</feature>
<dbReference type="Gene3D" id="1.10.287.990">
    <property type="entry name" value="Fe,Mn superoxide dismutase (SOD) domain"/>
    <property type="match status" value="1"/>
</dbReference>
<dbReference type="SUPFAM" id="SSF46609">
    <property type="entry name" value="Fe,Mn superoxide dismutase (SOD), N-terminal domain"/>
    <property type="match status" value="1"/>
</dbReference>
<reference evidence="9 10" key="1">
    <citation type="submission" date="2016-11" db="EMBL/GenBank/DDBJ databases">
        <authorList>
            <person name="Varghese N."/>
            <person name="Submissions S."/>
        </authorList>
    </citation>
    <scope>NUCLEOTIDE SEQUENCE [LARGE SCALE GENOMIC DNA]</scope>
    <source>
        <strain evidence="9 10">DSM 19027</strain>
    </source>
</reference>
<feature type="domain" description="Manganese/iron superoxide dismutase C-terminal" evidence="8">
    <location>
        <begin position="103"/>
        <end position="201"/>
    </location>
</feature>
<keyword evidence="4 6" id="KW-0560">Oxidoreductase</keyword>
<gene>
    <name evidence="9" type="ORF">SAMN05444373_100172</name>
</gene>
<evidence type="ECO:0000256" key="5">
    <source>
        <dbReference type="PIRSR" id="PIRSR000349-1"/>
    </source>
</evidence>
<evidence type="ECO:0000256" key="3">
    <source>
        <dbReference type="ARBA" id="ARBA00022723"/>
    </source>
</evidence>
<dbReference type="InterPro" id="IPR050265">
    <property type="entry name" value="Fe/Mn_Superoxide_Dismutase"/>
</dbReference>
<dbReference type="RefSeq" id="WP_149677350.1">
    <property type="nucleotide sequence ID" value="NZ_DAONMB010000016.1"/>
</dbReference>
<keyword evidence="3 5" id="KW-0479">Metal-binding</keyword>
<dbReference type="GO" id="GO:0004784">
    <property type="term" value="F:superoxide dismutase activity"/>
    <property type="evidence" value="ECO:0007669"/>
    <property type="project" value="UniProtKB-EC"/>
</dbReference>
<evidence type="ECO:0000256" key="6">
    <source>
        <dbReference type="RuleBase" id="RU000414"/>
    </source>
</evidence>
<dbReference type="EMBL" id="FQZP01000001">
    <property type="protein sequence ID" value="SHI37008.1"/>
    <property type="molecule type" value="Genomic_DNA"/>
</dbReference>
<dbReference type="InterPro" id="IPR036324">
    <property type="entry name" value="Mn/Fe_SOD_N_sf"/>
</dbReference>
<evidence type="ECO:0000313" key="10">
    <source>
        <dbReference type="Proteomes" id="UP000324781"/>
    </source>
</evidence>
<dbReference type="Gene3D" id="3.55.40.20">
    <property type="entry name" value="Iron/manganese superoxide dismutase, C-terminal domain"/>
    <property type="match status" value="1"/>
</dbReference>
<organism evidence="9 10">
    <name type="scientific">Thermoclostridium caenicola</name>
    <dbReference type="NCBI Taxonomy" id="659425"/>
    <lineage>
        <taxon>Bacteria</taxon>
        <taxon>Bacillati</taxon>
        <taxon>Bacillota</taxon>
        <taxon>Clostridia</taxon>
        <taxon>Eubacteriales</taxon>
        <taxon>Oscillospiraceae</taxon>
        <taxon>Thermoclostridium</taxon>
    </lineage>
</organism>
<dbReference type="PIRSF" id="PIRSF000349">
    <property type="entry name" value="SODismutase"/>
    <property type="match status" value="1"/>
</dbReference>
<dbReference type="PANTHER" id="PTHR11404">
    <property type="entry name" value="SUPEROXIDE DISMUTASE 2"/>
    <property type="match status" value="1"/>
</dbReference>
<dbReference type="InterPro" id="IPR001189">
    <property type="entry name" value="Mn/Fe_SOD"/>
</dbReference>
<dbReference type="InterPro" id="IPR019831">
    <property type="entry name" value="Mn/Fe_SOD_N"/>
</dbReference>
<evidence type="ECO:0000313" key="9">
    <source>
        <dbReference type="EMBL" id="SHI37008.1"/>
    </source>
</evidence>
<feature type="binding site" evidence="5">
    <location>
        <position position="172"/>
    </location>
    <ligand>
        <name>Mn(2+)</name>
        <dbReference type="ChEBI" id="CHEBI:29035"/>
    </ligand>
</feature>
<proteinExistence type="inferred from homology"/>
<dbReference type="Pfam" id="PF00081">
    <property type="entry name" value="Sod_Fe_N"/>
    <property type="match status" value="1"/>
</dbReference>
<dbReference type="PRINTS" id="PR01703">
    <property type="entry name" value="MNSODISMTASE"/>
</dbReference>
<feature type="binding site" evidence="5">
    <location>
        <position position="83"/>
    </location>
    <ligand>
        <name>Mn(2+)</name>
        <dbReference type="ChEBI" id="CHEBI:29035"/>
    </ligand>
</feature>
<accession>A0A1M6AL00</accession>
<dbReference type="OrthoDB" id="9803125at2"/>
<evidence type="ECO:0000256" key="2">
    <source>
        <dbReference type="ARBA" id="ARBA00012682"/>
    </source>
</evidence>
<evidence type="ECO:0000256" key="4">
    <source>
        <dbReference type="ARBA" id="ARBA00023002"/>
    </source>
</evidence>
<dbReference type="SUPFAM" id="SSF54719">
    <property type="entry name" value="Fe,Mn superoxide dismutase (SOD), C-terminal domain"/>
    <property type="match status" value="1"/>
</dbReference>
<dbReference type="PROSITE" id="PS00088">
    <property type="entry name" value="SOD_MN"/>
    <property type="match status" value="1"/>
</dbReference>
<feature type="domain" description="Manganese/iron superoxide dismutase N-terminal" evidence="7">
    <location>
        <begin position="10"/>
        <end position="91"/>
    </location>
</feature>
<name>A0A1M6AL00_9FIRM</name>
<dbReference type="Pfam" id="PF02777">
    <property type="entry name" value="Sod_Fe_C"/>
    <property type="match status" value="1"/>
</dbReference>
<keyword evidence="10" id="KW-1185">Reference proteome</keyword>
<dbReference type="InterPro" id="IPR036314">
    <property type="entry name" value="SOD_C_sf"/>
</dbReference>
<feature type="binding site" evidence="5">
    <location>
        <position position="168"/>
    </location>
    <ligand>
        <name>Mn(2+)</name>
        <dbReference type="ChEBI" id="CHEBI:29035"/>
    </ligand>
</feature>
<dbReference type="PANTHER" id="PTHR11404:SF6">
    <property type="entry name" value="SUPEROXIDE DISMUTASE [MN], MITOCHONDRIAL"/>
    <property type="match status" value="1"/>
</dbReference>
<dbReference type="AlphaFoldDB" id="A0A1M6AL00"/>
<dbReference type="FunFam" id="1.10.287.990:FF:000001">
    <property type="entry name" value="Superoxide dismutase"/>
    <property type="match status" value="1"/>
</dbReference>
<evidence type="ECO:0000256" key="1">
    <source>
        <dbReference type="ARBA" id="ARBA00008714"/>
    </source>
</evidence>
<protein>
    <recommendedName>
        <fullName evidence="2 6">Superoxide dismutase</fullName>
        <ecNumber evidence="2 6">1.15.1.1</ecNumber>
    </recommendedName>
</protein>
<dbReference type="InterPro" id="IPR019832">
    <property type="entry name" value="Mn/Fe_SOD_C"/>
</dbReference>
<dbReference type="GO" id="GO:0046872">
    <property type="term" value="F:metal ion binding"/>
    <property type="evidence" value="ECO:0007669"/>
    <property type="project" value="UniProtKB-KW"/>
</dbReference>
<dbReference type="FunFam" id="3.55.40.20:FF:000004">
    <property type="entry name" value="Superoxide dismutase [Fe]"/>
    <property type="match status" value="1"/>
</dbReference>